<evidence type="ECO:0000313" key="2">
    <source>
        <dbReference type="Proteomes" id="UP001156318"/>
    </source>
</evidence>
<dbReference type="Proteomes" id="UP001156318">
    <property type="component" value="Chromosome"/>
</dbReference>
<keyword evidence="2" id="KW-1185">Reference proteome</keyword>
<reference evidence="1 2" key="1">
    <citation type="submission" date="2021-05" db="EMBL/GenBank/DDBJ databases">
        <title>Isolation, identification, and the growth promoting effects of Pantoea dispersa strain YSD J2 from the aboveground leaves of Cyperus esculentus L.Var. Sativus.</title>
        <authorList>
            <person name="Wang S."/>
            <person name="Tang X.M."/>
            <person name="Huang Y.N."/>
        </authorList>
    </citation>
    <scope>NUCLEOTIDE SEQUENCE [LARGE SCALE GENOMIC DNA]</scope>
    <source>
        <strain evidence="2">YSD YN2</strain>
    </source>
</reference>
<accession>A0ABY6JKG5</accession>
<sequence length="103" mass="11837">MYFNNDEKTRVIIGEAAMYLALNEQEIDVAALVRQLGLMAHRTTSPERQAAIYEACDWLNTFRELGSQHIAALNWDIMGHDEAEHHAERDNVVTLEQRPRTKS</sequence>
<evidence type="ECO:0000313" key="1">
    <source>
        <dbReference type="EMBL" id="UYU33459.1"/>
    </source>
</evidence>
<proteinExistence type="predicted"/>
<dbReference type="EMBL" id="CP074352">
    <property type="protein sequence ID" value="UYU33459.1"/>
    <property type="molecule type" value="Genomic_DNA"/>
</dbReference>
<gene>
    <name evidence="1" type="ORF">KFZ77_08160</name>
</gene>
<organism evidence="1 2">
    <name type="scientific">Siccibacter colletis</name>
    <dbReference type="NCBI Taxonomy" id="1505757"/>
    <lineage>
        <taxon>Bacteria</taxon>
        <taxon>Pseudomonadati</taxon>
        <taxon>Pseudomonadota</taxon>
        <taxon>Gammaproteobacteria</taxon>
        <taxon>Enterobacterales</taxon>
        <taxon>Enterobacteriaceae</taxon>
        <taxon>Siccibacter</taxon>
    </lineage>
</organism>
<name>A0ABY6JKG5_9ENTR</name>
<dbReference type="RefSeq" id="WP_051640528.1">
    <property type="nucleotide sequence ID" value="NZ_CP074352.1"/>
</dbReference>
<protein>
    <submittedName>
        <fullName evidence="1">Uncharacterized protein</fullName>
    </submittedName>
</protein>